<keyword evidence="2" id="KW-1185">Reference proteome</keyword>
<name>A0A835N509_9ROSI</name>
<dbReference type="EMBL" id="JADGMS010000003">
    <property type="protein sequence ID" value="KAF9686394.1"/>
    <property type="molecule type" value="Genomic_DNA"/>
</dbReference>
<dbReference type="PANTHER" id="PTHR24299">
    <property type="entry name" value="CYTOCHROME P450 FAMILY 1"/>
    <property type="match status" value="1"/>
</dbReference>
<gene>
    <name evidence="1" type="ORF">SADUNF_Sadunf03G0154000</name>
</gene>
<dbReference type="InterPro" id="IPR036396">
    <property type="entry name" value="Cyt_P450_sf"/>
</dbReference>
<dbReference type="PANTHER" id="PTHR24299:SF59">
    <property type="entry name" value="CYTOCHROME P450 SUPERFAMILY PROTEIN"/>
    <property type="match status" value="1"/>
</dbReference>
<dbReference type="OrthoDB" id="1877779at2759"/>
<evidence type="ECO:0000313" key="1">
    <source>
        <dbReference type="EMBL" id="KAF9686394.1"/>
    </source>
</evidence>
<dbReference type="Gene3D" id="1.10.10.2360">
    <property type="match status" value="1"/>
</dbReference>
<proteinExistence type="predicted"/>
<dbReference type="GO" id="GO:0020037">
    <property type="term" value="F:heme binding"/>
    <property type="evidence" value="ECO:0007669"/>
    <property type="project" value="InterPro"/>
</dbReference>
<dbReference type="Pfam" id="PF00067">
    <property type="entry name" value="p450"/>
    <property type="match status" value="1"/>
</dbReference>
<accession>A0A835N509</accession>
<dbReference type="AlphaFoldDB" id="A0A835N509"/>
<sequence>MPVYEDRSHEELRLEDYKLQDVVLMKEWNGLNVMDLYDLNGELLDAKRESNLRSDIRKLVNTATAAWLPSTLMLDTELKKTKHLKTVYSSKSAPQPPGPYSWPILGNAIRSGSNTRFTLANLAKIYSSLFSVRLGSQLLVIAVSQEAETEILKTQDRILSGRFVPDVTQPNS</sequence>
<evidence type="ECO:0000313" key="2">
    <source>
        <dbReference type="Proteomes" id="UP000657918"/>
    </source>
</evidence>
<dbReference type="GO" id="GO:0004497">
    <property type="term" value="F:monooxygenase activity"/>
    <property type="evidence" value="ECO:0007669"/>
    <property type="project" value="InterPro"/>
</dbReference>
<protein>
    <submittedName>
        <fullName evidence="1">Uncharacterized protein</fullName>
    </submittedName>
</protein>
<comment type="caution">
    <text evidence="1">The sequence shown here is derived from an EMBL/GenBank/DDBJ whole genome shotgun (WGS) entry which is preliminary data.</text>
</comment>
<dbReference type="InterPro" id="IPR001128">
    <property type="entry name" value="Cyt_P450"/>
</dbReference>
<dbReference type="GO" id="GO:0016705">
    <property type="term" value="F:oxidoreductase activity, acting on paired donors, with incorporation or reduction of molecular oxygen"/>
    <property type="evidence" value="ECO:0007669"/>
    <property type="project" value="InterPro"/>
</dbReference>
<dbReference type="Gene3D" id="1.10.630.10">
    <property type="entry name" value="Cytochrome P450"/>
    <property type="match status" value="1"/>
</dbReference>
<organism evidence="1 2">
    <name type="scientific">Salix dunnii</name>
    <dbReference type="NCBI Taxonomy" id="1413687"/>
    <lineage>
        <taxon>Eukaryota</taxon>
        <taxon>Viridiplantae</taxon>
        <taxon>Streptophyta</taxon>
        <taxon>Embryophyta</taxon>
        <taxon>Tracheophyta</taxon>
        <taxon>Spermatophyta</taxon>
        <taxon>Magnoliopsida</taxon>
        <taxon>eudicotyledons</taxon>
        <taxon>Gunneridae</taxon>
        <taxon>Pentapetalae</taxon>
        <taxon>rosids</taxon>
        <taxon>fabids</taxon>
        <taxon>Malpighiales</taxon>
        <taxon>Salicaceae</taxon>
        <taxon>Saliceae</taxon>
        <taxon>Salix</taxon>
    </lineage>
</organism>
<reference evidence="1 2" key="1">
    <citation type="submission" date="2020-10" db="EMBL/GenBank/DDBJ databases">
        <title>Plant Genome Project.</title>
        <authorList>
            <person name="Zhang R.-G."/>
        </authorList>
    </citation>
    <scope>NUCLEOTIDE SEQUENCE [LARGE SCALE GENOMIC DNA]</scope>
    <source>
        <strain evidence="1">FAFU-HL-1</strain>
        <tissue evidence="1">Leaf</tissue>
    </source>
</reference>
<dbReference type="Proteomes" id="UP000657918">
    <property type="component" value="Unassembled WGS sequence"/>
</dbReference>
<dbReference type="SUPFAM" id="SSF48264">
    <property type="entry name" value="Cytochrome P450"/>
    <property type="match status" value="1"/>
</dbReference>
<dbReference type="GO" id="GO:0005506">
    <property type="term" value="F:iron ion binding"/>
    <property type="evidence" value="ECO:0007669"/>
    <property type="project" value="InterPro"/>
</dbReference>